<organism evidence="1 2">
    <name type="scientific">Vararia minispora EC-137</name>
    <dbReference type="NCBI Taxonomy" id="1314806"/>
    <lineage>
        <taxon>Eukaryota</taxon>
        <taxon>Fungi</taxon>
        <taxon>Dikarya</taxon>
        <taxon>Basidiomycota</taxon>
        <taxon>Agaricomycotina</taxon>
        <taxon>Agaricomycetes</taxon>
        <taxon>Russulales</taxon>
        <taxon>Lachnocladiaceae</taxon>
        <taxon>Vararia</taxon>
    </lineage>
</organism>
<evidence type="ECO:0000313" key="1">
    <source>
        <dbReference type="EMBL" id="KAI0037250.1"/>
    </source>
</evidence>
<sequence>MAPRLQQRRRARLLSHGRTRVRAPTLAPRQSPTESLTSDISSRSSGGSSASSASPVTSGTLTATEQSSTRLSTTDSPSRTPSTSTSPSLSNLTSTTPTSTTRTPPVPLSTSASSSNVPRTSTSVASSDSFTSTFTPSSSSSTIRRRHALRSLISSIVLPPVGIIFILTGIPVVLFTASIVVLAADVIFPLYIILHITFGVVHHQHFSVFLCILCRVIFLFLFLCRVIVRIIFRVLDGFLHGVWFKLFVDYRISVARLEFHPLIPIQNGLYVPIVHRQRFRFNNLEFRTANVFSTFSSASSSAAATGTLAPGSGTNAFANNPGALAGLIVGVTVAVGLLALLAYFFIHRRFAVRRGPSPGPAVRQRRPLDEEEMDDNALQPVSHRVYAGVSPRSHDELLGDPESDPDAPTSLGHSQSLSHGGHSLMGGGVGFAPMAVFPVDNPDTEQPGRSSSGHGQELSSSVHEHSSHGHDAAASSSSHSAAWFQADELVPPKRPSLHHDSSGSGSGTGSQGTGSGSGSSSQPLFARSPAPPTSYQSPGSASPTSSARKFTLPWIPGSRAQSVYSRRRSSVIGSGDVPTFFESTPRPRSPPPSFIVLPPRPPFLTPDQLPFPSPEEGLLTPDGLLRPDVRRPLVGAPMQSTGELSLRDDVDYTRPVVARMFTSTTLGTTSRDSLSSGRPSVYSEASADHAAGPTAYDDALAVAATHVPPVVVEGEEPSGRATPHGRRSPSEVDPMLPEAL</sequence>
<dbReference type="EMBL" id="MU273465">
    <property type="protein sequence ID" value="KAI0037250.1"/>
    <property type="molecule type" value="Genomic_DNA"/>
</dbReference>
<proteinExistence type="predicted"/>
<comment type="caution">
    <text evidence="1">The sequence shown here is derived from an EMBL/GenBank/DDBJ whole genome shotgun (WGS) entry which is preliminary data.</text>
</comment>
<accession>A0ACB8R016</accession>
<keyword evidence="2" id="KW-1185">Reference proteome</keyword>
<dbReference type="Proteomes" id="UP000814128">
    <property type="component" value="Unassembled WGS sequence"/>
</dbReference>
<gene>
    <name evidence="1" type="ORF">K488DRAFT_81470</name>
</gene>
<reference evidence="1" key="2">
    <citation type="journal article" date="2022" name="New Phytol.">
        <title>Evolutionary transition to the ectomycorrhizal habit in the genomes of a hyperdiverse lineage of mushroom-forming fungi.</title>
        <authorList>
            <person name="Looney B."/>
            <person name="Miyauchi S."/>
            <person name="Morin E."/>
            <person name="Drula E."/>
            <person name="Courty P.E."/>
            <person name="Kohler A."/>
            <person name="Kuo A."/>
            <person name="LaButti K."/>
            <person name="Pangilinan J."/>
            <person name="Lipzen A."/>
            <person name="Riley R."/>
            <person name="Andreopoulos W."/>
            <person name="He G."/>
            <person name="Johnson J."/>
            <person name="Nolan M."/>
            <person name="Tritt A."/>
            <person name="Barry K.W."/>
            <person name="Grigoriev I.V."/>
            <person name="Nagy L.G."/>
            <person name="Hibbett D."/>
            <person name="Henrissat B."/>
            <person name="Matheny P.B."/>
            <person name="Labbe J."/>
            <person name="Martin F.M."/>
        </authorList>
    </citation>
    <scope>NUCLEOTIDE SEQUENCE</scope>
    <source>
        <strain evidence="1">EC-137</strain>
    </source>
</reference>
<name>A0ACB8R016_9AGAM</name>
<evidence type="ECO:0000313" key="2">
    <source>
        <dbReference type="Proteomes" id="UP000814128"/>
    </source>
</evidence>
<protein>
    <submittedName>
        <fullName evidence="1">Uncharacterized protein</fullName>
    </submittedName>
</protein>
<reference evidence="1" key="1">
    <citation type="submission" date="2021-02" db="EMBL/GenBank/DDBJ databases">
        <authorList>
            <consortium name="DOE Joint Genome Institute"/>
            <person name="Ahrendt S."/>
            <person name="Looney B.P."/>
            <person name="Miyauchi S."/>
            <person name="Morin E."/>
            <person name="Drula E."/>
            <person name="Courty P.E."/>
            <person name="Chicoki N."/>
            <person name="Fauchery L."/>
            <person name="Kohler A."/>
            <person name="Kuo A."/>
            <person name="Labutti K."/>
            <person name="Pangilinan J."/>
            <person name="Lipzen A."/>
            <person name="Riley R."/>
            <person name="Andreopoulos W."/>
            <person name="He G."/>
            <person name="Johnson J."/>
            <person name="Barry K.W."/>
            <person name="Grigoriev I.V."/>
            <person name="Nagy L."/>
            <person name="Hibbett D."/>
            <person name="Henrissat B."/>
            <person name="Matheny P.B."/>
            <person name="Labbe J."/>
            <person name="Martin F."/>
        </authorList>
    </citation>
    <scope>NUCLEOTIDE SEQUENCE</scope>
    <source>
        <strain evidence="1">EC-137</strain>
    </source>
</reference>